<gene>
    <name evidence="2" type="ORF">TBRA_LOCUS9110</name>
</gene>
<sequence length="188" mass="22405">MSTPPPSPPFERKPAQPVTSRRYTAAVYSRMKNVDYRPMQQRQRQQQSPLWYARAEESSERSRIESRMQQKQQQQYIRTHTRAVYNSTYSTTRIDDSDLPRGQRSCIRENRRRFCYFYKYNNNNKPHRSSTDRDDEDDDDHCCTRACCKARMKYTAARACARPYIYTHTSACETTERASSNENEQDPR</sequence>
<organism evidence="2 3">
    <name type="scientific">Trichogramma brassicae</name>
    <dbReference type="NCBI Taxonomy" id="86971"/>
    <lineage>
        <taxon>Eukaryota</taxon>
        <taxon>Metazoa</taxon>
        <taxon>Ecdysozoa</taxon>
        <taxon>Arthropoda</taxon>
        <taxon>Hexapoda</taxon>
        <taxon>Insecta</taxon>
        <taxon>Pterygota</taxon>
        <taxon>Neoptera</taxon>
        <taxon>Endopterygota</taxon>
        <taxon>Hymenoptera</taxon>
        <taxon>Apocrita</taxon>
        <taxon>Proctotrupomorpha</taxon>
        <taxon>Chalcidoidea</taxon>
        <taxon>Trichogrammatidae</taxon>
        <taxon>Trichogramma</taxon>
    </lineage>
</organism>
<feature type="region of interest" description="Disordered" evidence="1">
    <location>
        <begin position="1"/>
        <end position="23"/>
    </location>
</feature>
<feature type="compositionally biased region" description="Basic and acidic residues" evidence="1">
    <location>
        <begin position="54"/>
        <end position="68"/>
    </location>
</feature>
<proteinExistence type="predicted"/>
<dbReference type="EMBL" id="CADCXV010000847">
    <property type="protein sequence ID" value="CAB0037274.1"/>
    <property type="molecule type" value="Genomic_DNA"/>
</dbReference>
<dbReference type="Proteomes" id="UP000479190">
    <property type="component" value="Unassembled WGS sequence"/>
</dbReference>
<name>A0A6H5IKJ0_9HYME</name>
<dbReference type="AlphaFoldDB" id="A0A6H5IKJ0"/>
<keyword evidence="3" id="KW-1185">Reference proteome</keyword>
<feature type="region of interest" description="Disordered" evidence="1">
    <location>
        <begin position="38"/>
        <end position="77"/>
    </location>
</feature>
<evidence type="ECO:0000256" key="1">
    <source>
        <dbReference type="SAM" id="MobiDB-lite"/>
    </source>
</evidence>
<evidence type="ECO:0000313" key="3">
    <source>
        <dbReference type="Proteomes" id="UP000479190"/>
    </source>
</evidence>
<evidence type="ECO:0000313" key="2">
    <source>
        <dbReference type="EMBL" id="CAB0037274.1"/>
    </source>
</evidence>
<reference evidence="2 3" key="1">
    <citation type="submission" date="2020-02" db="EMBL/GenBank/DDBJ databases">
        <authorList>
            <person name="Ferguson B K."/>
        </authorList>
    </citation>
    <scope>NUCLEOTIDE SEQUENCE [LARGE SCALE GENOMIC DNA]</scope>
</reference>
<protein>
    <submittedName>
        <fullName evidence="2">Uncharacterized protein</fullName>
    </submittedName>
</protein>
<accession>A0A6H5IKJ0</accession>